<dbReference type="Proteomes" id="UP000760860">
    <property type="component" value="Unassembled WGS sequence"/>
</dbReference>
<dbReference type="EMBL" id="RCMI01000301">
    <property type="protein sequence ID" value="KAG2919079.1"/>
    <property type="molecule type" value="Genomic_DNA"/>
</dbReference>
<gene>
    <name evidence="5" type="ORF">PC110_g14291</name>
    <name evidence="1" type="ORF">PC115_g10290</name>
    <name evidence="2" type="ORF">PC117_g11827</name>
    <name evidence="3" type="ORF">PC118_g10822</name>
    <name evidence="4" type="ORF">PC129_g10479</name>
</gene>
<comment type="caution">
    <text evidence="5">The sequence shown here is derived from an EMBL/GenBank/DDBJ whole genome shotgun (WGS) entry which is preliminary data.</text>
</comment>
<dbReference type="Proteomes" id="UP000774804">
    <property type="component" value="Unassembled WGS sequence"/>
</dbReference>
<dbReference type="EMBL" id="MJFZ01000433">
    <property type="protein sequence ID" value="RAW29353.1"/>
    <property type="molecule type" value="Genomic_DNA"/>
</dbReference>
<organism evidence="5 6">
    <name type="scientific">Phytophthora cactorum</name>
    <dbReference type="NCBI Taxonomy" id="29920"/>
    <lineage>
        <taxon>Eukaryota</taxon>
        <taxon>Sar</taxon>
        <taxon>Stramenopiles</taxon>
        <taxon>Oomycota</taxon>
        <taxon>Peronosporomycetes</taxon>
        <taxon>Peronosporales</taxon>
        <taxon>Peronosporaceae</taxon>
        <taxon>Phytophthora</taxon>
    </lineage>
</organism>
<dbReference type="Proteomes" id="UP000736787">
    <property type="component" value="Unassembled WGS sequence"/>
</dbReference>
<evidence type="ECO:0000313" key="5">
    <source>
        <dbReference type="EMBL" id="RAW29353.1"/>
    </source>
</evidence>
<dbReference type="EMBL" id="RCML01000317">
    <property type="protein sequence ID" value="KAG2981097.1"/>
    <property type="molecule type" value="Genomic_DNA"/>
</dbReference>
<dbReference type="AlphaFoldDB" id="A0A329RX52"/>
<keyword evidence="6" id="KW-1185">Reference proteome</keyword>
<evidence type="ECO:0000313" key="3">
    <source>
        <dbReference type="EMBL" id="KAG2981097.1"/>
    </source>
</evidence>
<protein>
    <submittedName>
        <fullName evidence="5">Uncharacterized protein</fullName>
    </submittedName>
</protein>
<name>A0A329RX52_9STRA</name>
<dbReference type="VEuPathDB" id="FungiDB:PC110_g14291"/>
<dbReference type="Proteomes" id="UP000251314">
    <property type="component" value="Unassembled WGS sequence"/>
</dbReference>
<evidence type="ECO:0000313" key="1">
    <source>
        <dbReference type="EMBL" id="KAG2919079.1"/>
    </source>
</evidence>
<accession>A0A329RX52</accession>
<dbReference type="EMBL" id="RCMV01000346">
    <property type="protein sequence ID" value="KAG3218729.1"/>
    <property type="molecule type" value="Genomic_DNA"/>
</dbReference>
<dbReference type="EMBL" id="RCMK01000313">
    <property type="protein sequence ID" value="KAG2937102.1"/>
    <property type="molecule type" value="Genomic_DNA"/>
</dbReference>
<reference evidence="5 6" key="1">
    <citation type="submission" date="2018-01" db="EMBL/GenBank/DDBJ databases">
        <title>Draft genome of the strawberry crown rot pathogen Phytophthora cactorum.</title>
        <authorList>
            <person name="Armitage A.D."/>
            <person name="Lysoe E."/>
            <person name="Nellist C.F."/>
            <person name="Harrison R.J."/>
            <person name="Brurberg M.B."/>
        </authorList>
    </citation>
    <scope>NUCLEOTIDE SEQUENCE [LARGE SCALE GENOMIC DNA]</scope>
    <source>
        <strain evidence="5 6">10300</strain>
    </source>
</reference>
<evidence type="ECO:0000313" key="6">
    <source>
        <dbReference type="Proteomes" id="UP000251314"/>
    </source>
</evidence>
<reference evidence="1" key="2">
    <citation type="submission" date="2018-10" db="EMBL/GenBank/DDBJ databases">
        <title>Effector identification in a new, highly contiguous assembly of the strawberry crown rot pathogen Phytophthora cactorum.</title>
        <authorList>
            <person name="Armitage A.D."/>
            <person name="Nellist C.F."/>
            <person name="Bates H."/>
            <person name="Vickerstaff R.J."/>
            <person name="Harrison R.J."/>
        </authorList>
    </citation>
    <scope>NUCLEOTIDE SEQUENCE</scope>
    <source>
        <strain evidence="1">4032</strain>
        <strain evidence="2">4040</strain>
        <strain evidence="3">P415</strain>
        <strain evidence="4">P421</strain>
    </source>
</reference>
<evidence type="ECO:0000313" key="4">
    <source>
        <dbReference type="EMBL" id="KAG3218729.1"/>
    </source>
</evidence>
<sequence length="141" mass="16114">MIHVMKNFQRLQLLENKLVSEINYGVVKAFRGEIVNDSVNQDLLARIATMHSKTISWSNVLDHFLPEDFHDLARRCSMHGTCMHYGYSMNWPAQVFGTKMIDCCDTEVVKRKEVVDAILEDVPGLTGMEKTYGHDPLTRLG</sequence>
<dbReference type="Proteomes" id="UP000697107">
    <property type="component" value="Unassembled WGS sequence"/>
</dbReference>
<proteinExistence type="predicted"/>
<dbReference type="OrthoDB" id="97095at2759"/>
<evidence type="ECO:0000313" key="2">
    <source>
        <dbReference type="EMBL" id="KAG2937102.1"/>
    </source>
</evidence>